<feature type="chain" id="PRO_5042483755" description="Secreted protein" evidence="2">
    <location>
        <begin position="23"/>
        <end position="80"/>
    </location>
</feature>
<dbReference type="EMBL" id="JAUDZG010000007">
    <property type="protein sequence ID" value="KAK3302256.1"/>
    <property type="molecule type" value="Genomic_DNA"/>
</dbReference>
<dbReference type="AlphaFoldDB" id="A0AAJ0GLP6"/>
<feature type="signal peptide" evidence="2">
    <location>
        <begin position="1"/>
        <end position="22"/>
    </location>
</feature>
<feature type="compositionally biased region" description="Basic and acidic residues" evidence="1">
    <location>
        <begin position="60"/>
        <end position="73"/>
    </location>
</feature>
<dbReference type="RefSeq" id="XP_062718036.1">
    <property type="nucleotide sequence ID" value="XM_062863789.1"/>
</dbReference>
<evidence type="ECO:0000313" key="4">
    <source>
        <dbReference type="Proteomes" id="UP001273166"/>
    </source>
</evidence>
<keyword evidence="2" id="KW-0732">Signal</keyword>
<dbReference type="Proteomes" id="UP001273166">
    <property type="component" value="Unassembled WGS sequence"/>
</dbReference>
<comment type="caution">
    <text evidence="3">The sequence shown here is derived from an EMBL/GenBank/DDBJ whole genome shotgun (WGS) entry which is preliminary data.</text>
</comment>
<evidence type="ECO:0000313" key="3">
    <source>
        <dbReference type="EMBL" id="KAK3302256.1"/>
    </source>
</evidence>
<feature type="region of interest" description="Disordered" evidence="1">
    <location>
        <begin position="47"/>
        <end position="80"/>
    </location>
</feature>
<evidence type="ECO:0000256" key="2">
    <source>
        <dbReference type="SAM" id="SignalP"/>
    </source>
</evidence>
<organism evidence="3 4">
    <name type="scientific">Chaetomium strumarium</name>
    <dbReference type="NCBI Taxonomy" id="1170767"/>
    <lineage>
        <taxon>Eukaryota</taxon>
        <taxon>Fungi</taxon>
        <taxon>Dikarya</taxon>
        <taxon>Ascomycota</taxon>
        <taxon>Pezizomycotina</taxon>
        <taxon>Sordariomycetes</taxon>
        <taxon>Sordariomycetidae</taxon>
        <taxon>Sordariales</taxon>
        <taxon>Chaetomiaceae</taxon>
        <taxon>Chaetomium</taxon>
    </lineage>
</organism>
<sequence length="80" mass="8987">MYVCTGVKLVLACGLLPLLVYIQSPGTCRVDQYVPVRHTSARHRCIYSRRADAQPGPSRPRPEDPGQSRRSRWESSSTSE</sequence>
<reference evidence="3" key="2">
    <citation type="submission" date="2023-06" db="EMBL/GenBank/DDBJ databases">
        <authorList>
            <consortium name="Lawrence Berkeley National Laboratory"/>
            <person name="Mondo S.J."/>
            <person name="Hensen N."/>
            <person name="Bonometti L."/>
            <person name="Westerberg I."/>
            <person name="Brannstrom I.O."/>
            <person name="Guillou S."/>
            <person name="Cros-Aarteil S."/>
            <person name="Calhoun S."/>
            <person name="Haridas S."/>
            <person name="Kuo A."/>
            <person name="Pangilinan J."/>
            <person name="Riley R."/>
            <person name="Labutti K."/>
            <person name="Andreopoulos B."/>
            <person name="Lipzen A."/>
            <person name="Chen C."/>
            <person name="Yanf M."/>
            <person name="Daum C."/>
            <person name="Ng V."/>
            <person name="Clum A."/>
            <person name="Steindorff A."/>
            <person name="Ohm R."/>
            <person name="Martin F."/>
            <person name="Silar P."/>
            <person name="Natvig D."/>
            <person name="Lalanne C."/>
            <person name="Gautier V."/>
            <person name="Ament-Velasquez S.L."/>
            <person name="Kruys A."/>
            <person name="Hutchinson M.I."/>
            <person name="Powell A.J."/>
            <person name="Barry K."/>
            <person name="Miller A.N."/>
            <person name="Grigoriev I.V."/>
            <person name="Debuchy R."/>
            <person name="Gladieux P."/>
            <person name="Thoren M.H."/>
            <person name="Johannesson H."/>
        </authorList>
    </citation>
    <scope>NUCLEOTIDE SEQUENCE</scope>
    <source>
        <strain evidence="3">CBS 333.67</strain>
    </source>
</reference>
<name>A0AAJ0GLP6_9PEZI</name>
<accession>A0AAJ0GLP6</accession>
<dbReference type="GeneID" id="87882618"/>
<evidence type="ECO:0000256" key="1">
    <source>
        <dbReference type="SAM" id="MobiDB-lite"/>
    </source>
</evidence>
<keyword evidence="4" id="KW-1185">Reference proteome</keyword>
<evidence type="ECO:0008006" key="5">
    <source>
        <dbReference type="Google" id="ProtNLM"/>
    </source>
</evidence>
<gene>
    <name evidence="3" type="ORF">B0T15DRAFT_298429</name>
</gene>
<reference evidence="3" key="1">
    <citation type="journal article" date="2023" name="Mol. Phylogenet. Evol.">
        <title>Genome-scale phylogeny and comparative genomics of the fungal order Sordariales.</title>
        <authorList>
            <person name="Hensen N."/>
            <person name="Bonometti L."/>
            <person name="Westerberg I."/>
            <person name="Brannstrom I.O."/>
            <person name="Guillou S."/>
            <person name="Cros-Aarteil S."/>
            <person name="Calhoun S."/>
            <person name="Haridas S."/>
            <person name="Kuo A."/>
            <person name="Mondo S."/>
            <person name="Pangilinan J."/>
            <person name="Riley R."/>
            <person name="LaButti K."/>
            <person name="Andreopoulos B."/>
            <person name="Lipzen A."/>
            <person name="Chen C."/>
            <person name="Yan M."/>
            <person name="Daum C."/>
            <person name="Ng V."/>
            <person name="Clum A."/>
            <person name="Steindorff A."/>
            <person name="Ohm R.A."/>
            <person name="Martin F."/>
            <person name="Silar P."/>
            <person name="Natvig D.O."/>
            <person name="Lalanne C."/>
            <person name="Gautier V."/>
            <person name="Ament-Velasquez S.L."/>
            <person name="Kruys A."/>
            <person name="Hutchinson M.I."/>
            <person name="Powell A.J."/>
            <person name="Barry K."/>
            <person name="Miller A.N."/>
            <person name="Grigoriev I.V."/>
            <person name="Debuchy R."/>
            <person name="Gladieux P."/>
            <person name="Hiltunen Thoren M."/>
            <person name="Johannesson H."/>
        </authorList>
    </citation>
    <scope>NUCLEOTIDE SEQUENCE</scope>
    <source>
        <strain evidence="3">CBS 333.67</strain>
    </source>
</reference>
<proteinExistence type="predicted"/>
<protein>
    <recommendedName>
        <fullName evidence="5">Secreted protein</fullName>
    </recommendedName>
</protein>